<evidence type="ECO:0000259" key="1">
    <source>
        <dbReference type="PROSITE" id="PS50994"/>
    </source>
</evidence>
<dbReference type="GO" id="GO:0015074">
    <property type="term" value="P:DNA integration"/>
    <property type="evidence" value="ECO:0007669"/>
    <property type="project" value="InterPro"/>
</dbReference>
<feature type="domain" description="Integrase catalytic" evidence="1">
    <location>
        <begin position="51"/>
        <end position="231"/>
    </location>
</feature>
<dbReference type="InterPro" id="IPR012337">
    <property type="entry name" value="RNaseH-like_sf"/>
</dbReference>
<dbReference type="PANTHER" id="PTHR47331">
    <property type="entry name" value="PHD-TYPE DOMAIN-CONTAINING PROTEIN"/>
    <property type="match status" value="1"/>
</dbReference>
<protein>
    <recommendedName>
        <fullName evidence="1">Integrase catalytic domain-containing protein</fullName>
    </recommendedName>
</protein>
<dbReference type="AlphaFoldDB" id="A0A085LPH0"/>
<dbReference type="PROSITE" id="PS50994">
    <property type="entry name" value="INTEGRASE"/>
    <property type="match status" value="1"/>
</dbReference>
<dbReference type="Gene3D" id="3.30.420.10">
    <property type="entry name" value="Ribonuclease H-like superfamily/Ribonuclease H"/>
    <property type="match status" value="1"/>
</dbReference>
<dbReference type="Proteomes" id="UP000030764">
    <property type="component" value="Unassembled WGS sequence"/>
</dbReference>
<organism evidence="2 3">
    <name type="scientific">Trichuris suis</name>
    <name type="common">pig whipworm</name>
    <dbReference type="NCBI Taxonomy" id="68888"/>
    <lineage>
        <taxon>Eukaryota</taxon>
        <taxon>Metazoa</taxon>
        <taxon>Ecdysozoa</taxon>
        <taxon>Nematoda</taxon>
        <taxon>Enoplea</taxon>
        <taxon>Dorylaimia</taxon>
        <taxon>Trichinellida</taxon>
        <taxon>Trichuridae</taxon>
        <taxon>Trichuris</taxon>
    </lineage>
</organism>
<accession>A0A085LPH0</accession>
<dbReference type="InterPro" id="IPR001584">
    <property type="entry name" value="Integrase_cat-core"/>
</dbReference>
<sequence>MAPLPQTRLEASLYAFTHVGVDYAGPIVVSVRRKTEKRYICLPDHPQTRLEAYSPPFTHVGVDYAGPIVVSVRRKTEKRYICLFTCLTTRAVHLELSYSLDTDSFLMAFRRFTNRRGVPSTVYSDNATNFVAGRKETQRGLQLWNQQKINDEMIQRRIRWVFSPPGAPHFGGIWERMIRTAKDALLRVLNGRAVSDEVLLTALSWVVDPFCNVEEPETELQEELAELQNNEELKPKFTSGYHQFWLQRQVAQLYPRLWAVVEKLFVAFPSSYLAERGFIAVTDLLSKKRNRLQIVKRGDLRTMLTNISPDVKKLVSLHQAHPSH</sequence>
<name>A0A085LPH0_9BILA</name>
<gene>
    <name evidence="2" type="ORF">M513_12271</name>
</gene>
<evidence type="ECO:0000313" key="2">
    <source>
        <dbReference type="EMBL" id="KFD46866.1"/>
    </source>
</evidence>
<reference evidence="2 3" key="1">
    <citation type="journal article" date="2014" name="Nat. Genet.">
        <title>Genome and transcriptome of the porcine whipworm Trichuris suis.</title>
        <authorList>
            <person name="Jex A.R."/>
            <person name="Nejsum P."/>
            <person name="Schwarz E.M."/>
            <person name="Hu L."/>
            <person name="Young N.D."/>
            <person name="Hall R.S."/>
            <person name="Korhonen P.K."/>
            <person name="Liao S."/>
            <person name="Thamsborg S."/>
            <person name="Xia J."/>
            <person name="Xu P."/>
            <person name="Wang S."/>
            <person name="Scheerlinck J.P."/>
            <person name="Hofmann A."/>
            <person name="Sternberg P.W."/>
            <person name="Wang J."/>
            <person name="Gasser R.B."/>
        </authorList>
    </citation>
    <scope>NUCLEOTIDE SEQUENCE [LARGE SCALE GENOMIC DNA]</scope>
    <source>
        <strain evidence="2">DCEP-RM93M</strain>
    </source>
</reference>
<dbReference type="SUPFAM" id="SSF53098">
    <property type="entry name" value="Ribonuclease H-like"/>
    <property type="match status" value="1"/>
</dbReference>
<proteinExistence type="predicted"/>
<evidence type="ECO:0000313" key="3">
    <source>
        <dbReference type="Proteomes" id="UP000030764"/>
    </source>
</evidence>
<dbReference type="PANTHER" id="PTHR47331:SF1">
    <property type="entry name" value="GAG-LIKE PROTEIN"/>
    <property type="match status" value="1"/>
</dbReference>
<dbReference type="GO" id="GO:0003676">
    <property type="term" value="F:nucleic acid binding"/>
    <property type="evidence" value="ECO:0007669"/>
    <property type="project" value="InterPro"/>
</dbReference>
<dbReference type="InterPro" id="IPR036397">
    <property type="entry name" value="RNaseH_sf"/>
</dbReference>
<keyword evidence="3" id="KW-1185">Reference proteome</keyword>
<dbReference type="EMBL" id="KL363350">
    <property type="protein sequence ID" value="KFD46866.1"/>
    <property type="molecule type" value="Genomic_DNA"/>
</dbReference>